<dbReference type="OrthoDB" id="7674656at2"/>
<organism evidence="1 2">
    <name type="scientific">Roseibium suaedae</name>
    <dbReference type="NCBI Taxonomy" id="735517"/>
    <lineage>
        <taxon>Bacteria</taxon>
        <taxon>Pseudomonadati</taxon>
        <taxon>Pseudomonadota</taxon>
        <taxon>Alphaproteobacteria</taxon>
        <taxon>Hyphomicrobiales</taxon>
        <taxon>Stappiaceae</taxon>
        <taxon>Roseibium</taxon>
    </lineage>
</organism>
<protein>
    <submittedName>
        <fullName evidence="1">Uncharacterized protein</fullName>
    </submittedName>
</protein>
<accession>A0A1M7FEQ5</accession>
<sequence>MNLGPKEIADLSIAYARCMAQLEGQGCRVGVIHDFSRVAEILSDRGKEVTPFFQAKFFDFTGHNGFCHIAEIDGDPATFCCSQVFDTGNLSYLDFHRAQLRRVYGEDYPIDTSWTCPPMTTIKGRVIYNGDAFNSLTYRGRNSLRRMTLLARMNLYLSLLSWPDLQASVALAKADHVSKGLGWCYSMAHIYPFATKWINIPPGRRQDDVFLFNSAQDILYHAQVDVISGNTVSEETD</sequence>
<dbReference type="AlphaFoldDB" id="A0A1M7FEQ5"/>
<keyword evidence="2" id="KW-1185">Reference proteome</keyword>
<evidence type="ECO:0000313" key="2">
    <source>
        <dbReference type="Proteomes" id="UP000186002"/>
    </source>
</evidence>
<evidence type="ECO:0000313" key="1">
    <source>
        <dbReference type="EMBL" id="SHM02486.1"/>
    </source>
</evidence>
<dbReference type="Proteomes" id="UP000186002">
    <property type="component" value="Unassembled WGS sequence"/>
</dbReference>
<name>A0A1M7FEQ5_9HYPH</name>
<proteinExistence type="predicted"/>
<dbReference type="EMBL" id="FRBW01000002">
    <property type="protein sequence ID" value="SHM02486.1"/>
    <property type="molecule type" value="Genomic_DNA"/>
</dbReference>
<dbReference type="RefSeq" id="WP_073011541.1">
    <property type="nucleotide sequence ID" value="NZ_FRBW01000002.1"/>
</dbReference>
<gene>
    <name evidence="1" type="ORF">SAMN05444272_1591</name>
</gene>
<reference evidence="1 2" key="1">
    <citation type="submission" date="2016-11" db="EMBL/GenBank/DDBJ databases">
        <authorList>
            <person name="Jaros S."/>
            <person name="Januszkiewicz K."/>
            <person name="Wedrychowicz H."/>
        </authorList>
    </citation>
    <scope>NUCLEOTIDE SEQUENCE [LARGE SCALE GENOMIC DNA]</scope>
    <source>
        <strain evidence="1 2">DSM 22153</strain>
    </source>
</reference>